<organism evidence="1 2">
    <name type="scientific">Xanthocytophaga flava</name>
    <dbReference type="NCBI Taxonomy" id="3048013"/>
    <lineage>
        <taxon>Bacteria</taxon>
        <taxon>Pseudomonadati</taxon>
        <taxon>Bacteroidota</taxon>
        <taxon>Cytophagia</taxon>
        <taxon>Cytophagales</taxon>
        <taxon>Rhodocytophagaceae</taxon>
        <taxon>Xanthocytophaga</taxon>
    </lineage>
</organism>
<keyword evidence="2" id="KW-1185">Reference proteome</keyword>
<proteinExistence type="predicted"/>
<evidence type="ECO:0000313" key="1">
    <source>
        <dbReference type="EMBL" id="MDJ1492721.1"/>
    </source>
</evidence>
<protein>
    <submittedName>
        <fullName evidence="1">Uncharacterized protein</fullName>
    </submittedName>
</protein>
<sequence length="282" mass="33456">MYLPDKAKPLRHSSKYLLDSQGKIDDFIHDQFLPHQTGGWNRLLKRYAVSALFLDKYASSYFGTDQYQILLAYQNLSSEYIEKALQAINAKVWRSISVNQSLSDDFVRKYQNDIDWNSLSSLSLGNLSMETIREFEGKINWCQIVMSKELTRDFFREFKDKISWNCVHERYLTLDFICEFQDYVNWTAVSSQADLPMDFIEEFAHRVHWKIISESQVLSEEFIRKYQDQVSWNHIFIHQKLSQAFIDEFSDHVNASFVADAKKTRKDFEKRYGKRQKKNDLG</sequence>
<comment type="caution">
    <text evidence="1">The sequence shown here is derived from an EMBL/GenBank/DDBJ whole genome shotgun (WGS) entry which is preliminary data.</text>
</comment>
<dbReference type="RefSeq" id="WP_313993887.1">
    <property type="nucleotide sequence ID" value="NZ_JASJOT010000003.1"/>
</dbReference>
<name>A0ABT7CG46_9BACT</name>
<accession>A0ABT7CG46</accession>
<evidence type="ECO:0000313" key="2">
    <source>
        <dbReference type="Proteomes" id="UP001228581"/>
    </source>
</evidence>
<dbReference type="EMBL" id="JASJOT010000003">
    <property type="protein sequence ID" value="MDJ1492721.1"/>
    <property type="molecule type" value="Genomic_DNA"/>
</dbReference>
<dbReference type="Proteomes" id="UP001228581">
    <property type="component" value="Unassembled WGS sequence"/>
</dbReference>
<gene>
    <name evidence="1" type="ORF">QNI19_07245</name>
</gene>
<reference evidence="1 2" key="1">
    <citation type="submission" date="2023-05" db="EMBL/GenBank/DDBJ databases">
        <authorList>
            <person name="Zhang X."/>
        </authorList>
    </citation>
    <scope>NUCLEOTIDE SEQUENCE [LARGE SCALE GENOMIC DNA]</scope>
    <source>
        <strain evidence="1 2">DM2B3-1</strain>
    </source>
</reference>